<dbReference type="FunFam" id="2.40.30.30:FF:000003">
    <property type="entry name" value="Riboflavin biosynthesis protein"/>
    <property type="match status" value="1"/>
</dbReference>
<evidence type="ECO:0000256" key="13">
    <source>
        <dbReference type="ARBA" id="ARBA00047880"/>
    </source>
</evidence>
<evidence type="ECO:0000313" key="17">
    <source>
        <dbReference type="EMBL" id="SDG12483.1"/>
    </source>
</evidence>
<keyword evidence="12" id="KW-0511">Multifunctional enzyme</keyword>
<evidence type="ECO:0000256" key="8">
    <source>
        <dbReference type="ARBA" id="ARBA00022741"/>
    </source>
</evidence>
<dbReference type="EC" id="2.7.7.2" evidence="15"/>
<dbReference type="SUPFAM" id="SSF82114">
    <property type="entry name" value="Riboflavin kinase-like"/>
    <property type="match status" value="1"/>
</dbReference>
<protein>
    <recommendedName>
        <fullName evidence="15">Riboflavin biosynthesis protein</fullName>
    </recommendedName>
    <domain>
        <recommendedName>
            <fullName evidence="15">Riboflavin kinase</fullName>
            <ecNumber evidence="15">2.7.1.26</ecNumber>
        </recommendedName>
        <alternativeName>
            <fullName evidence="15">Flavokinase</fullName>
        </alternativeName>
    </domain>
    <domain>
        <recommendedName>
            <fullName evidence="15">FMN adenylyltransferase</fullName>
            <ecNumber evidence="15">2.7.7.2</ecNumber>
        </recommendedName>
        <alternativeName>
            <fullName evidence="15">FAD pyrophosphorylase</fullName>
        </alternativeName>
        <alternativeName>
            <fullName evidence="15">FAD synthase</fullName>
        </alternativeName>
    </domain>
</protein>
<dbReference type="InterPro" id="IPR023465">
    <property type="entry name" value="Riboflavin_kinase_dom_sf"/>
</dbReference>
<dbReference type="Pfam" id="PF01687">
    <property type="entry name" value="Flavokinase"/>
    <property type="match status" value="1"/>
</dbReference>
<keyword evidence="19" id="KW-1185">Reference proteome</keyword>
<dbReference type="InterPro" id="IPR015865">
    <property type="entry name" value="Riboflavin_kinase_bac/euk"/>
</dbReference>
<reference evidence="17 20" key="1">
    <citation type="submission" date="2016-10" db="EMBL/GenBank/DDBJ databases">
        <authorList>
            <person name="de Groot N.N."/>
        </authorList>
    </citation>
    <scope>NUCLEOTIDE SEQUENCE [LARGE SCALE GENOMIC DNA]</scope>
    <source>
        <strain evidence="20">BP1-145</strain>
        <strain evidence="17">BP1-148</strain>
    </source>
</reference>
<comment type="catalytic activity">
    <reaction evidence="14 15">
        <text>FMN + ATP + H(+) = FAD + diphosphate</text>
        <dbReference type="Rhea" id="RHEA:17237"/>
        <dbReference type="ChEBI" id="CHEBI:15378"/>
        <dbReference type="ChEBI" id="CHEBI:30616"/>
        <dbReference type="ChEBI" id="CHEBI:33019"/>
        <dbReference type="ChEBI" id="CHEBI:57692"/>
        <dbReference type="ChEBI" id="CHEBI:58210"/>
        <dbReference type="EC" id="2.7.7.2"/>
    </reaction>
</comment>
<dbReference type="GO" id="GO:0009231">
    <property type="term" value="P:riboflavin biosynthetic process"/>
    <property type="evidence" value="ECO:0007669"/>
    <property type="project" value="InterPro"/>
</dbReference>
<dbReference type="EC" id="2.7.1.26" evidence="15"/>
<dbReference type="STRING" id="645274.SAMN04487901_10141"/>
<evidence type="ECO:0000256" key="12">
    <source>
        <dbReference type="ARBA" id="ARBA00023268"/>
    </source>
</evidence>
<accession>A0A1H0GBC2</accession>
<dbReference type="UniPathway" id="UPA00277">
    <property type="reaction ID" value="UER00407"/>
</dbReference>
<evidence type="ECO:0000256" key="4">
    <source>
        <dbReference type="ARBA" id="ARBA00022630"/>
    </source>
</evidence>
<dbReference type="InterPro" id="IPR015864">
    <property type="entry name" value="FAD_synthase"/>
</dbReference>
<dbReference type="InterPro" id="IPR014729">
    <property type="entry name" value="Rossmann-like_a/b/a_fold"/>
</dbReference>
<dbReference type="GO" id="GO:0003919">
    <property type="term" value="F:FMN adenylyltransferase activity"/>
    <property type="evidence" value="ECO:0007669"/>
    <property type="project" value="UniProtKB-UniRule"/>
</dbReference>
<dbReference type="NCBIfam" id="NF004162">
    <property type="entry name" value="PRK05627.1-5"/>
    <property type="match status" value="1"/>
</dbReference>
<evidence type="ECO:0000313" key="18">
    <source>
        <dbReference type="EMBL" id="SDO04069.1"/>
    </source>
</evidence>
<dbReference type="Gene3D" id="3.40.50.620">
    <property type="entry name" value="HUPs"/>
    <property type="match status" value="1"/>
</dbReference>
<dbReference type="Gene3D" id="2.40.30.30">
    <property type="entry name" value="Riboflavin kinase-like"/>
    <property type="match status" value="1"/>
</dbReference>
<evidence type="ECO:0000256" key="3">
    <source>
        <dbReference type="ARBA" id="ARBA00005201"/>
    </source>
</evidence>
<name>A0A1H0GBC2_9BACT</name>
<gene>
    <name evidence="18" type="ORF">SAMN04487900_10840</name>
    <name evidence="17" type="ORF">SAMN04487901_10141</name>
</gene>
<evidence type="ECO:0000256" key="10">
    <source>
        <dbReference type="ARBA" id="ARBA00022827"/>
    </source>
</evidence>
<keyword evidence="4 15" id="KW-0285">Flavoprotein</keyword>
<feature type="domain" description="Riboflavin kinase" evidence="16">
    <location>
        <begin position="181"/>
        <end position="306"/>
    </location>
</feature>
<evidence type="ECO:0000313" key="19">
    <source>
        <dbReference type="Proteomes" id="UP000198779"/>
    </source>
</evidence>
<dbReference type="RefSeq" id="WP_091813335.1">
    <property type="nucleotide sequence ID" value="NZ_FNCQ01000001.1"/>
</dbReference>
<comment type="function">
    <text evidence="1">Catalyzes the phosphorylation of riboflavin to FMN followed by the adenylation of FMN to FAD.</text>
</comment>
<sequence length="310" mass="35189">MKTIFFPDQTLNDDTYVATIGFFDGVHQGHQFLMAQLRKEAAERGMRSMAITFESHPRQVVQGGWKPELLTDLHEKLRLLKTTGIDTVVVLRFNRQMAAFSARDFMQLMYERMGVRVLLTGYDNRFGHDRAEGFEDYQCYGRELGIEVLCGDALAMGKQNVSSSRVRQLLKEGNVEEANYCLGRPYSLGGQVVHGEQIGRTIGFPTANLQPDDDKLIPMDGVYAVMVDIDDEIHKQGIMNIGTRPTFNGTNRTLETNLLEPIGNIYGHRLNIHFIARLRSEQQFPSADALALQIQKDKEQAEQILSNYHF</sequence>
<dbReference type="InterPro" id="IPR023468">
    <property type="entry name" value="Riboflavin_kinase"/>
</dbReference>
<dbReference type="Proteomes" id="UP000199134">
    <property type="component" value="Unassembled WGS sequence"/>
</dbReference>
<dbReference type="GO" id="GO:0009398">
    <property type="term" value="P:FMN biosynthetic process"/>
    <property type="evidence" value="ECO:0007669"/>
    <property type="project" value="UniProtKB-UniRule"/>
</dbReference>
<comment type="pathway">
    <text evidence="3 15">Cofactor biosynthesis; FMN biosynthesis; FMN from riboflavin (ATP route): step 1/1.</text>
</comment>
<keyword evidence="9 15" id="KW-0418">Kinase</keyword>
<comment type="pathway">
    <text evidence="2 15">Cofactor biosynthesis; FAD biosynthesis; FAD from FMN: step 1/1.</text>
</comment>
<evidence type="ECO:0000256" key="1">
    <source>
        <dbReference type="ARBA" id="ARBA00002121"/>
    </source>
</evidence>
<dbReference type="PANTHER" id="PTHR22749">
    <property type="entry name" value="RIBOFLAVIN KINASE/FMN ADENYLYLTRANSFERASE"/>
    <property type="match status" value="1"/>
</dbReference>
<dbReference type="GO" id="GO:0008531">
    <property type="term" value="F:riboflavin kinase activity"/>
    <property type="evidence" value="ECO:0007669"/>
    <property type="project" value="UniProtKB-UniRule"/>
</dbReference>
<keyword evidence="5 15" id="KW-0288">FMN</keyword>
<keyword evidence="10 15" id="KW-0274">FAD</keyword>
<dbReference type="NCBIfam" id="NF004160">
    <property type="entry name" value="PRK05627.1-3"/>
    <property type="match status" value="1"/>
</dbReference>
<dbReference type="Proteomes" id="UP000198779">
    <property type="component" value="Unassembled WGS sequence"/>
</dbReference>
<dbReference type="InterPro" id="IPR002606">
    <property type="entry name" value="Riboflavin_kinase_bac"/>
</dbReference>
<comment type="similarity">
    <text evidence="15">Belongs to the ribF family.</text>
</comment>
<dbReference type="EMBL" id="FNIW01000008">
    <property type="protein sequence ID" value="SDO04069.1"/>
    <property type="molecule type" value="Genomic_DNA"/>
</dbReference>
<keyword evidence="11 15" id="KW-0067">ATP-binding</keyword>
<dbReference type="Pfam" id="PF06574">
    <property type="entry name" value="FAD_syn"/>
    <property type="match status" value="1"/>
</dbReference>
<keyword evidence="7 15" id="KW-0548">Nucleotidyltransferase</keyword>
<evidence type="ECO:0000256" key="9">
    <source>
        <dbReference type="ARBA" id="ARBA00022777"/>
    </source>
</evidence>
<evidence type="ECO:0000256" key="14">
    <source>
        <dbReference type="ARBA" id="ARBA00049494"/>
    </source>
</evidence>
<evidence type="ECO:0000256" key="11">
    <source>
        <dbReference type="ARBA" id="ARBA00022840"/>
    </source>
</evidence>
<dbReference type="GO" id="GO:0005524">
    <property type="term" value="F:ATP binding"/>
    <property type="evidence" value="ECO:0007669"/>
    <property type="project" value="UniProtKB-UniRule"/>
</dbReference>
<dbReference type="NCBIfam" id="TIGR00083">
    <property type="entry name" value="ribF"/>
    <property type="match status" value="1"/>
</dbReference>
<dbReference type="PIRSF" id="PIRSF004491">
    <property type="entry name" value="FAD_Synth"/>
    <property type="match status" value="1"/>
</dbReference>
<evidence type="ECO:0000313" key="20">
    <source>
        <dbReference type="Proteomes" id="UP000199134"/>
    </source>
</evidence>
<dbReference type="GO" id="GO:0006747">
    <property type="term" value="P:FAD biosynthetic process"/>
    <property type="evidence" value="ECO:0007669"/>
    <property type="project" value="UniProtKB-UniRule"/>
</dbReference>
<dbReference type="AlphaFoldDB" id="A0A1H0GBC2"/>
<dbReference type="OrthoDB" id="9803667at2"/>
<dbReference type="EMBL" id="FNCQ01000001">
    <property type="protein sequence ID" value="SDG12483.1"/>
    <property type="molecule type" value="Genomic_DNA"/>
</dbReference>
<dbReference type="PANTHER" id="PTHR22749:SF6">
    <property type="entry name" value="RIBOFLAVIN KINASE"/>
    <property type="match status" value="1"/>
</dbReference>
<dbReference type="SUPFAM" id="SSF52374">
    <property type="entry name" value="Nucleotidylyl transferase"/>
    <property type="match status" value="1"/>
</dbReference>
<keyword evidence="8 15" id="KW-0547">Nucleotide-binding</keyword>
<evidence type="ECO:0000256" key="2">
    <source>
        <dbReference type="ARBA" id="ARBA00004726"/>
    </source>
</evidence>
<accession>A0A1G7RPB4</accession>
<comment type="catalytic activity">
    <reaction evidence="13 15">
        <text>riboflavin + ATP = FMN + ADP + H(+)</text>
        <dbReference type="Rhea" id="RHEA:14357"/>
        <dbReference type="ChEBI" id="CHEBI:15378"/>
        <dbReference type="ChEBI" id="CHEBI:30616"/>
        <dbReference type="ChEBI" id="CHEBI:57986"/>
        <dbReference type="ChEBI" id="CHEBI:58210"/>
        <dbReference type="ChEBI" id="CHEBI:456216"/>
        <dbReference type="EC" id="2.7.1.26"/>
    </reaction>
</comment>
<dbReference type="UniPathway" id="UPA00276">
    <property type="reaction ID" value="UER00406"/>
</dbReference>
<keyword evidence="6 15" id="KW-0808">Transferase</keyword>
<dbReference type="CDD" id="cd02064">
    <property type="entry name" value="FAD_synthetase_N"/>
    <property type="match status" value="1"/>
</dbReference>
<evidence type="ECO:0000256" key="5">
    <source>
        <dbReference type="ARBA" id="ARBA00022643"/>
    </source>
</evidence>
<dbReference type="FunFam" id="3.40.50.620:FF:000021">
    <property type="entry name" value="Riboflavin biosynthesis protein"/>
    <property type="match status" value="1"/>
</dbReference>
<dbReference type="SMART" id="SM00904">
    <property type="entry name" value="Flavokinase"/>
    <property type="match status" value="1"/>
</dbReference>
<evidence type="ECO:0000256" key="15">
    <source>
        <dbReference type="PIRNR" id="PIRNR004491"/>
    </source>
</evidence>
<reference evidence="18 19" key="2">
    <citation type="submission" date="2016-10" db="EMBL/GenBank/DDBJ databases">
        <authorList>
            <person name="Varghese N."/>
            <person name="Submissions S."/>
        </authorList>
    </citation>
    <scope>NUCLEOTIDE SEQUENCE</scope>
    <source>
        <strain evidence="18">BP1-145</strain>
        <strain evidence="19">BP1-148</strain>
    </source>
</reference>
<evidence type="ECO:0000259" key="16">
    <source>
        <dbReference type="SMART" id="SM00904"/>
    </source>
</evidence>
<organism evidence="18 20">
    <name type="scientific">Prevotella communis</name>
    <dbReference type="NCBI Taxonomy" id="2913614"/>
    <lineage>
        <taxon>Bacteria</taxon>
        <taxon>Pseudomonadati</taxon>
        <taxon>Bacteroidota</taxon>
        <taxon>Bacteroidia</taxon>
        <taxon>Bacteroidales</taxon>
        <taxon>Prevotellaceae</taxon>
        <taxon>Prevotella</taxon>
    </lineage>
</organism>
<evidence type="ECO:0000256" key="7">
    <source>
        <dbReference type="ARBA" id="ARBA00022695"/>
    </source>
</evidence>
<evidence type="ECO:0000256" key="6">
    <source>
        <dbReference type="ARBA" id="ARBA00022679"/>
    </source>
</evidence>
<proteinExistence type="inferred from homology"/>